<evidence type="ECO:0000313" key="3">
    <source>
        <dbReference type="EMBL" id="EQD25877.1"/>
    </source>
</evidence>
<organism evidence="3">
    <name type="scientific">mine drainage metagenome</name>
    <dbReference type="NCBI Taxonomy" id="410659"/>
    <lineage>
        <taxon>unclassified sequences</taxon>
        <taxon>metagenomes</taxon>
        <taxon>ecological metagenomes</taxon>
    </lineage>
</organism>
<dbReference type="GO" id="GO:0005737">
    <property type="term" value="C:cytoplasm"/>
    <property type="evidence" value="ECO:0007669"/>
    <property type="project" value="UniProtKB-SubCell"/>
</dbReference>
<evidence type="ECO:0000256" key="1">
    <source>
        <dbReference type="ARBA" id="ARBA00004496"/>
    </source>
</evidence>
<comment type="caution">
    <text evidence="3">The sequence shown here is derived from an EMBL/GenBank/DDBJ whole genome shotgun (WGS) entry which is preliminary data.</text>
</comment>
<accession>T0Y1I1</accession>
<sequence length="152" mass="16630">MVQGRHWRKRLRIAAAVDVSEEETEGLAASIVRIARRLALATGGELDLIYAEHLSAEHAESRTHAGRLRNLARQADLDEHHAYILAGPPERELAAFAAGRDYDVLALGALTHRKVAVQLVGNLTATLVEALDSDFLLIKPDSALQGDRGLRR</sequence>
<gene>
    <name evidence="3" type="ORF">B1A_22114</name>
</gene>
<evidence type="ECO:0000256" key="2">
    <source>
        <dbReference type="ARBA" id="ARBA00022490"/>
    </source>
</evidence>
<dbReference type="PANTHER" id="PTHR47892">
    <property type="entry name" value="UNIVERSAL STRESS PROTEIN E"/>
    <property type="match status" value="1"/>
</dbReference>
<dbReference type="PANTHER" id="PTHR47892:SF1">
    <property type="entry name" value="UNIVERSAL STRESS PROTEIN E"/>
    <property type="match status" value="1"/>
</dbReference>
<name>T0Y1I1_9ZZZZ</name>
<dbReference type="Gene3D" id="3.40.50.12370">
    <property type="match status" value="1"/>
</dbReference>
<keyword evidence="2" id="KW-0963">Cytoplasm</keyword>
<proteinExistence type="predicted"/>
<dbReference type="AlphaFoldDB" id="T0Y1I1"/>
<comment type="subcellular location">
    <subcellularLocation>
        <location evidence="1">Cytoplasm</location>
    </subcellularLocation>
</comment>
<dbReference type="SUPFAM" id="SSF52402">
    <property type="entry name" value="Adenine nucleotide alpha hydrolases-like"/>
    <property type="match status" value="1"/>
</dbReference>
<reference evidence="3" key="2">
    <citation type="journal article" date="2014" name="ISME J.">
        <title>Microbial stratification in low pH oxic and suboxic macroscopic growths along an acid mine drainage.</title>
        <authorList>
            <person name="Mendez-Garcia C."/>
            <person name="Mesa V."/>
            <person name="Sprenger R.R."/>
            <person name="Richter M."/>
            <person name="Diez M.S."/>
            <person name="Solano J."/>
            <person name="Bargiela R."/>
            <person name="Golyshina O.V."/>
            <person name="Manteca A."/>
            <person name="Ramos J.L."/>
            <person name="Gallego J.R."/>
            <person name="Llorente I."/>
            <person name="Martins Dos Santos V.A."/>
            <person name="Jensen O.N."/>
            <person name="Pelaez A.I."/>
            <person name="Sanchez J."/>
            <person name="Ferrer M."/>
        </authorList>
    </citation>
    <scope>NUCLEOTIDE SEQUENCE</scope>
</reference>
<protein>
    <submittedName>
        <fullName evidence="3">Universal stress protein UspE</fullName>
    </submittedName>
</protein>
<feature type="non-terminal residue" evidence="3">
    <location>
        <position position="152"/>
    </location>
</feature>
<dbReference type="EMBL" id="AUZX01016354">
    <property type="protein sequence ID" value="EQD25877.1"/>
    <property type="molecule type" value="Genomic_DNA"/>
</dbReference>
<reference evidence="3" key="1">
    <citation type="submission" date="2013-08" db="EMBL/GenBank/DDBJ databases">
        <authorList>
            <person name="Mendez C."/>
            <person name="Richter M."/>
            <person name="Ferrer M."/>
            <person name="Sanchez J."/>
        </authorList>
    </citation>
    <scope>NUCLEOTIDE SEQUENCE</scope>
</reference>